<organism evidence="1 2">
    <name type="scientific">Nocardia arthritidis</name>
    <dbReference type="NCBI Taxonomy" id="228602"/>
    <lineage>
        <taxon>Bacteria</taxon>
        <taxon>Bacillati</taxon>
        <taxon>Actinomycetota</taxon>
        <taxon>Actinomycetes</taxon>
        <taxon>Mycobacteriales</taxon>
        <taxon>Nocardiaceae</taxon>
        <taxon>Nocardia</taxon>
    </lineage>
</organism>
<gene>
    <name evidence="1" type="ORF">F5544_30860</name>
</gene>
<dbReference type="EMBL" id="CP046172">
    <property type="protein sequence ID" value="QIS14015.1"/>
    <property type="molecule type" value="Genomic_DNA"/>
</dbReference>
<evidence type="ECO:0000313" key="2">
    <source>
        <dbReference type="Proteomes" id="UP000503540"/>
    </source>
</evidence>
<dbReference type="Proteomes" id="UP000503540">
    <property type="component" value="Chromosome"/>
</dbReference>
<keyword evidence="2" id="KW-1185">Reference proteome</keyword>
<dbReference type="RefSeq" id="WP_167476475.1">
    <property type="nucleotide sequence ID" value="NZ_CP046172.1"/>
</dbReference>
<dbReference type="KEGG" id="nah:F5544_30860"/>
<protein>
    <submittedName>
        <fullName evidence="1">Uncharacterized protein</fullName>
    </submittedName>
</protein>
<accession>A0A6G9YL36</accession>
<evidence type="ECO:0000313" key="1">
    <source>
        <dbReference type="EMBL" id="QIS14015.1"/>
    </source>
</evidence>
<proteinExistence type="predicted"/>
<name>A0A6G9YL36_9NOCA</name>
<sequence length="112" mass="11220">MALALSVMNGRCFQSAGIPSDAIPMGDGLTAVPAGAHVDLVVAFGYTPASGAVFTMPTHGVSADLATNMAWYLQVDKIDLGVLQEGEYPYQLAIAGGTGSSGLGCTGTIAAV</sequence>
<dbReference type="AlphaFoldDB" id="A0A6G9YL36"/>
<reference evidence="1 2" key="1">
    <citation type="journal article" date="2019" name="ACS Chem. Biol.">
        <title>Identification and Mobilization of a Cryptic Antibiotic Biosynthesis Gene Locus from a Human-Pathogenic Nocardia Isolate.</title>
        <authorList>
            <person name="Herisse M."/>
            <person name="Ishida K."/>
            <person name="Porter J.L."/>
            <person name="Howden B."/>
            <person name="Hertweck C."/>
            <person name="Stinear T.P."/>
            <person name="Pidot S.J."/>
        </authorList>
    </citation>
    <scope>NUCLEOTIDE SEQUENCE [LARGE SCALE GENOMIC DNA]</scope>
    <source>
        <strain evidence="1 2">AUSMDU00012717</strain>
    </source>
</reference>